<sequence>MYIAVPLSLMTLIGGPSFTGHNNYSHNTRAQRRSKRAVYFYEQLVAVIDYTDEKLKHCELIEVYEPWEAEETLKNLTSLGLKSNRLSFKNMIRLMIKCDRLDGPIAVQGRSIGMVTQMWDKKRNAHPLLAGIVPGTKWCGTGDIAKNYHDLGSRPNLDRCCRMHDLCPVKIRAYKNRYNLDNQSFFSRSHCVCDETFYQCLKDVNHVSATVIGNVYFNVIMPTCIEEDPSSSEKNSMKFSSPKKVF</sequence>
<evidence type="ECO:0000256" key="9">
    <source>
        <dbReference type="ARBA" id="ARBA00022963"/>
    </source>
</evidence>
<name>A0A6H5IVR4_9HYME</name>
<keyword evidence="5" id="KW-0964">Secreted</keyword>
<keyword evidence="11" id="KW-1015">Disulfide bond</keyword>
<dbReference type="GO" id="GO:0050482">
    <property type="term" value="P:arachidonate secretion"/>
    <property type="evidence" value="ECO:0007669"/>
    <property type="project" value="InterPro"/>
</dbReference>
<dbReference type="PANTHER" id="PTHR12253">
    <property type="entry name" value="RH14732P"/>
    <property type="match status" value="1"/>
</dbReference>
<keyword evidence="8" id="KW-0106">Calcium</keyword>
<dbReference type="GO" id="GO:0005576">
    <property type="term" value="C:extracellular region"/>
    <property type="evidence" value="ECO:0007669"/>
    <property type="project" value="UniProtKB-SubCell"/>
</dbReference>
<dbReference type="EMBL" id="CADCXV010001078">
    <property type="protein sequence ID" value="CAB0040960.1"/>
    <property type="molecule type" value="Genomic_DNA"/>
</dbReference>
<dbReference type="AlphaFoldDB" id="A0A6H5IVR4"/>
<dbReference type="EC" id="3.1.1.4" evidence="3"/>
<keyword evidence="6" id="KW-0479">Metal-binding</keyword>
<comment type="subcellular location">
    <subcellularLocation>
        <location evidence="2">Secreted</location>
    </subcellularLocation>
</comment>
<keyword evidence="16" id="KW-1185">Reference proteome</keyword>
<evidence type="ECO:0000256" key="1">
    <source>
        <dbReference type="ARBA" id="ARBA00001913"/>
    </source>
</evidence>
<accession>A0A6H5IVR4</accession>
<dbReference type="CDD" id="cd04704">
    <property type="entry name" value="PLA2_bee_venom_like"/>
    <property type="match status" value="1"/>
</dbReference>
<dbReference type="PROSITE" id="PS00118">
    <property type="entry name" value="PA2_HIS"/>
    <property type="match status" value="1"/>
</dbReference>
<evidence type="ECO:0000259" key="14">
    <source>
        <dbReference type="Pfam" id="PF05826"/>
    </source>
</evidence>
<evidence type="ECO:0000313" key="15">
    <source>
        <dbReference type="EMBL" id="CAB0040960.1"/>
    </source>
</evidence>
<evidence type="ECO:0000256" key="13">
    <source>
        <dbReference type="SAM" id="MobiDB-lite"/>
    </source>
</evidence>
<protein>
    <recommendedName>
        <fullName evidence="4">Phospholipase A2</fullName>
        <ecNumber evidence="3">3.1.1.4</ecNumber>
    </recommendedName>
    <alternativeName>
        <fullName evidence="12">Phosphatidylcholine 2-acylhydrolase</fullName>
    </alternativeName>
</protein>
<feature type="region of interest" description="Disordered" evidence="13">
    <location>
        <begin position="227"/>
        <end position="246"/>
    </location>
</feature>
<evidence type="ECO:0000256" key="4">
    <source>
        <dbReference type="ARBA" id="ARBA00021721"/>
    </source>
</evidence>
<dbReference type="InterPro" id="IPR033113">
    <property type="entry name" value="PLA2_histidine"/>
</dbReference>
<comment type="cofactor">
    <cofactor evidence="1">
        <name>Ca(2+)</name>
        <dbReference type="ChEBI" id="CHEBI:29108"/>
    </cofactor>
</comment>
<dbReference type="Proteomes" id="UP000479190">
    <property type="component" value="Unassembled WGS sequence"/>
</dbReference>
<evidence type="ECO:0000256" key="7">
    <source>
        <dbReference type="ARBA" id="ARBA00022801"/>
    </source>
</evidence>
<keyword evidence="7" id="KW-0378">Hydrolase</keyword>
<evidence type="ECO:0000256" key="2">
    <source>
        <dbReference type="ARBA" id="ARBA00004613"/>
    </source>
</evidence>
<gene>
    <name evidence="15" type="ORF">TBRA_LOCUS12650</name>
</gene>
<dbReference type="GO" id="GO:0004623">
    <property type="term" value="F:phospholipase A2 activity"/>
    <property type="evidence" value="ECO:0007669"/>
    <property type="project" value="UniProtKB-EC"/>
</dbReference>
<dbReference type="GO" id="GO:0006644">
    <property type="term" value="P:phospholipid metabolic process"/>
    <property type="evidence" value="ECO:0007669"/>
    <property type="project" value="InterPro"/>
</dbReference>
<keyword evidence="10" id="KW-0443">Lipid metabolism</keyword>
<dbReference type="InterPro" id="IPR016090">
    <property type="entry name" value="PLA2-like_dom"/>
</dbReference>
<evidence type="ECO:0000313" key="16">
    <source>
        <dbReference type="Proteomes" id="UP000479190"/>
    </source>
</evidence>
<evidence type="ECO:0000256" key="8">
    <source>
        <dbReference type="ARBA" id="ARBA00022837"/>
    </source>
</evidence>
<dbReference type="OrthoDB" id="6501032at2759"/>
<dbReference type="Pfam" id="PF05826">
    <property type="entry name" value="Phospholip_A2_2"/>
    <property type="match status" value="1"/>
</dbReference>
<dbReference type="GO" id="GO:0046872">
    <property type="term" value="F:metal ion binding"/>
    <property type="evidence" value="ECO:0007669"/>
    <property type="project" value="UniProtKB-KW"/>
</dbReference>
<evidence type="ECO:0000256" key="10">
    <source>
        <dbReference type="ARBA" id="ARBA00023098"/>
    </source>
</evidence>
<evidence type="ECO:0000256" key="11">
    <source>
        <dbReference type="ARBA" id="ARBA00023157"/>
    </source>
</evidence>
<feature type="domain" description="Phospholipase A2-like central" evidence="14">
    <location>
        <begin position="132"/>
        <end position="227"/>
    </location>
</feature>
<evidence type="ECO:0000256" key="6">
    <source>
        <dbReference type="ARBA" id="ARBA00022723"/>
    </source>
</evidence>
<keyword evidence="9" id="KW-0442">Lipid degradation</keyword>
<dbReference type="GO" id="GO:0016042">
    <property type="term" value="P:lipid catabolic process"/>
    <property type="evidence" value="ECO:0007669"/>
    <property type="project" value="UniProtKB-KW"/>
</dbReference>
<evidence type="ECO:0000256" key="5">
    <source>
        <dbReference type="ARBA" id="ARBA00022525"/>
    </source>
</evidence>
<proteinExistence type="predicted"/>
<evidence type="ECO:0000256" key="12">
    <source>
        <dbReference type="ARBA" id="ARBA00029903"/>
    </source>
</evidence>
<dbReference type="FunFam" id="1.20.90.10:FF:000002">
    <property type="entry name" value="Phospholipase A2 group III"/>
    <property type="match status" value="1"/>
</dbReference>
<dbReference type="InterPro" id="IPR036444">
    <property type="entry name" value="PLipase_A2_dom_sf"/>
</dbReference>
<dbReference type="Gene3D" id="1.20.90.10">
    <property type="entry name" value="Phospholipase A2 domain"/>
    <property type="match status" value="1"/>
</dbReference>
<evidence type="ECO:0000256" key="3">
    <source>
        <dbReference type="ARBA" id="ARBA00013278"/>
    </source>
</evidence>
<reference evidence="15 16" key="1">
    <citation type="submission" date="2020-02" db="EMBL/GenBank/DDBJ databases">
        <authorList>
            <person name="Ferguson B K."/>
        </authorList>
    </citation>
    <scope>NUCLEOTIDE SEQUENCE [LARGE SCALE GENOMIC DNA]</scope>
</reference>
<dbReference type="SUPFAM" id="SSF48619">
    <property type="entry name" value="Phospholipase A2, PLA2"/>
    <property type="match status" value="1"/>
</dbReference>
<organism evidence="15 16">
    <name type="scientific">Trichogramma brassicae</name>
    <dbReference type="NCBI Taxonomy" id="86971"/>
    <lineage>
        <taxon>Eukaryota</taxon>
        <taxon>Metazoa</taxon>
        <taxon>Ecdysozoa</taxon>
        <taxon>Arthropoda</taxon>
        <taxon>Hexapoda</taxon>
        <taxon>Insecta</taxon>
        <taxon>Pterygota</taxon>
        <taxon>Neoptera</taxon>
        <taxon>Endopterygota</taxon>
        <taxon>Hymenoptera</taxon>
        <taxon>Apocrita</taxon>
        <taxon>Proctotrupomorpha</taxon>
        <taxon>Chalcidoidea</taxon>
        <taxon>Trichogrammatidae</taxon>
        <taxon>Trichogramma</taxon>
    </lineage>
</organism>